<protein>
    <recommendedName>
        <fullName evidence="1">non-specific serine/threonine protein kinase</fullName>
        <ecNumber evidence="1">2.7.11.1</ecNumber>
    </recommendedName>
</protein>
<dbReference type="OrthoDB" id="582179at2"/>
<keyword evidence="10" id="KW-1185">Reference proteome</keyword>
<dbReference type="PROSITE" id="PS50011">
    <property type="entry name" value="PROTEIN_KINASE_DOM"/>
    <property type="match status" value="1"/>
</dbReference>
<dbReference type="InterPro" id="IPR050660">
    <property type="entry name" value="NEK_Ser/Thr_kinase"/>
</dbReference>
<dbReference type="InterPro" id="IPR049052">
    <property type="entry name" value="nSTAND1"/>
</dbReference>
<evidence type="ECO:0000313" key="9">
    <source>
        <dbReference type="EMBL" id="ROO91039.1"/>
    </source>
</evidence>
<dbReference type="InterPro" id="IPR008271">
    <property type="entry name" value="Ser/Thr_kinase_AS"/>
</dbReference>
<dbReference type="EC" id="2.7.11.1" evidence="1"/>
<evidence type="ECO:0000256" key="7">
    <source>
        <dbReference type="SAM" id="MobiDB-lite"/>
    </source>
</evidence>
<dbReference type="RefSeq" id="WP_148086295.1">
    <property type="nucleotide sequence ID" value="NZ_RJKE01000001.1"/>
</dbReference>
<dbReference type="CDD" id="cd14014">
    <property type="entry name" value="STKc_PknB_like"/>
    <property type="match status" value="1"/>
</dbReference>
<dbReference type="PANTHER" id="PTHR43671">
    <property type="entry name" value="SERINE/THREONINE-PROTEIN KINASE NEK"/>
    <property type="match status" value="1"/>
</dbReference>
<dbReference type="Gene3D" id="2.130.10.10">
    <property type="entry name" value="YVTN repeat-like/Quinoprotein amine dehydrogenase"/>
    <property type="match status" value="4"/>
</dbReference>
<dbReference type="PROSITE" id="PS00108">
    <property type="entry name" value="PROTEIN_KINASE_ST"/>
    <property type="match status" value="1"/>
</dbReference>
<dbReference type="GO" id="GO:0005524">
    <property type="term" value="F:ATP binding"/>
    <property type="evidence" value="ECO:0007669"/>
    <property type="project" value="UniProtKB-KW"/>
</dbReference>
<keyword evidence="4 9" id="KW-0418">Kinase</keyword>
<dbReference type="EMBL" id="RJKE01000001">
    <property type="protein sequence ID" value="ROO91039.1"/>
    <property type="molecule type" value="Genomic_DNA"/>
</dbReference>
<evidence type="ECO:0000256" key="3">
    <source>
        <dbReference type="ARBA" id="ARBA00022741"/>
    </source>
</evidence>
<evidence type="ECO:0000256" key="5">
    <source>
        <dbReference type="ARBA" id="ARBA00022840"/>
    </source>
</evidence>
<dbReference type="GO" id="GO:0004674">
    <property type="term" value="F:protein serine/threonine kinase activity"/>
    <property type="evidence" value="ECO:0007669"/>
    <property type="project" value="UniProtKB-EC"/>
</dbReference>
<keyword evidence="6" id="KW-0853">WD repeat</keyword>
<organism evidence="9 10">
    <name type="scientific">Actinocorallia herbida</name>
    <dbReference type="NCBI Taxonomy" id="58109"/>
    <lineage>
        <taxon>Bacteria</taxon>
        <taxon>Bacillati</taxon>
        <taxon>Actinomycetota</taxon>
        <taxon>Actinomycetes</taxon>
        <taxon>Streptosporangiales</taxon>
        <taxon>Thermomonosporaceae</taxon>
        <taxon>Actinocorallia</taxon>
    </lineage>
</organism>
<keyword evidence="2" id="KW-0808">Transferase</keyword>
<dbReference type="InterPro" id="IPR011044">
    <property type="entry name" value="Quino_amine_DH_bsu"/>
</dbReference>
<dbReference type="InterPro" id="IPR011041">
    <property type="entry name" value="Quinoprot_gluc/sorb_DH_b-prop"/>
</dbReference>
<dbReference type="PANTHER" id="PTHR43671:SF13">
    <property type="entry name" value="SERINE_THREONINE-PROTEIN KINASE NEK2"/>
    <property type="match status" value="1"/>
</dbReference>
<evidence type="ECO:0000256" key="6">
    <source>
        <dbReference type="PROSITE-ProRule" id="PRU00221"/>
    </source>
</evidence>
<dbReference type="SUPFAM" id="SSF50952">
    <property type="entry name" value="Soluble quinoprotein glucose dehydrogenase"/>
    <property type="match status" value="1"/>
</dbReference>
<dbReference type="InterPro" id="IPR011009">
    <property type="entry name" value="Kinase-like_dom_sf"/>
</dbReference>
<dbReference type="Pfam" id="PF20703">
    <property type="entry name" value="nSTAND1"/>
    <property type="match status" value="1"/>
</dbReference>
<comment type="caution">
    <text evidence="9">The sequence shown here is derived from an EMBL/GenBank/DDBJ whole genome shotgun (WGS) entry which is preliminary data.</text>
</comment>
<reference evidence="9 10" key="1">
    <citation type="submission" date="2018-11" db="EMBL/GenBank/DDBJ databases">
        <title>Sequencing the genomes of 1000 actinobacteria strains.</title>
        <authorList>
            <person name="Klenk H.-P."/>
        </authorList>
    </citation>
    <scope>NUCLEOTIDE SEQUENCE [LARGE SCALE GENOMIC DNA]</scope>
    <source>
        <strain evidence="9 10">DSM 44254</strain>
    </source>
</reference>
<proteinExistence type="predicted"/>
<feature type="domain" description="Protein kinase" evidence="8">
    <location>
        <begin position="16"/>
        <end position="262"/>
    </location>
</feature>
<name>A0A3N1DC01_9ACTN</name>
<sequence>MVAPLLPADPRHLGPYWLAGRLGAGGQGVVYVGYDADGVRVAVKALHAATVSGADRVHLRKEAAALGKVASFCTARVIESDFDHTPPYLVSEFVAGPDLQGRVEREGSFTPDALRRLGIGIATALTAVHAAGVIHRDLKPANVLLGPDGPRVIDFGIARTEEMSQSATGLKGTPRWMAPELFRGERATEAVDVWAWGAIMLYAATARPLVAGDSLPSIIHGVLNAEPELHPLPPSLRPLVESALNQDPEKRPSARALLDGLIADGTSEGGALEAGQKAASSLPAPPPAPSLGDLAEHAYTGLDSEARSAVPRVLLRMVGTTPSTFRTVPRAALQDAETAPPALDRAIGALAAAGLVVEDGRGLGLATPALVRAWPRLRSWAAEEGDALVAHQGLADAARRWDEHGRRSGDLLQGTSLDEAVTGTVAGRRHLTLSLLERAYLDGSVAGARRRARIRGLLSATLGILLLVASGTAAFAVAQSRDLAQRNITVSLQRDEAVGSGLAAAAVSLRRIDPVTAQRLAVAAASLAPDAPESRSALITLYHQRERDSFAPSGFDTLRGTSYSSDGRLLAYADAAGVKVLDIDARKVVAAFPVAGTPIRYDSSSLSLSGDGKVVSVLHEDGLVEFYDVATGKPRPRTFTVPEPFVEINGDGTRMLSMQRDRTLVRNTLTGETVVERPYPLNVAYLTRGGNLVGARKAALEAWNAGTGERIKLPRLDLGGAPISDLAVSPDGKLLVLEQDHAALWVVNWEKEEIRNLTIPKSEVSGLLSFSPDSRYLSRGDTVWDLTGMSGTPVLRFGSDGCRTRVFGPDGRTLRCVDARMRVNVLSLHAVQDPGRLSDLRTSTEAGLSADGRTLIVQSFDTLDVYDALSREKRRSLPIGALESSHYALSNDGSLLADARGDGRLDLWDLRSGTKLRSLATGRKFVQEQPLAFSPDARTLATLTFDGENPTVLDFWDVASGTLRATSKGVSTQGYLGAGHSISGDPKVLFSPDGSTVVSALDQGVVEVATGERRLPPTTLESARAISADGVVAAAEEDTVRFWDGRTLTPGDGANIGSDPATMAFSRDGLLAVSDGAGRIRLYDVAGKRLLGSPLTGHYVDPRYTTISHARSLAFTPDSSHIVSTDAEGRVRADLIAVEPLRAALCARAGELTRAEWATYVPTAPYRSTC</sequence>
<dbReference type="SUPFAM" id="SSF50969">
    <property type="entry name" value="YVTN repeat-like/Quinoprotein amine dehydrogenase"/>
    <property type="match status" value="1"/>
</dbReference>
<dbReference type="Proteomes" id="UP000272400">
    <property type="component" value="Unassembled WGS sequence"/>
</dbReference>
<dbReference type="Pfam" id="PF00069">
    <property type="entry name" value="Pkinase"/>
    <property type="match status" value="1"/>
</dbReference>
<dbReference type="Gene3D" id="1.10.510.10">
    <property type="entry name" value="Transferase(Phosphotransferase) domain 1"/>
    <property type="match status" value="1"/>
</dbReference>
<keyword evidence="3" id="KW-0547">Nucleotide-binding</keyword>
<dbReference type="AlphaFoldDB" id="A0A3N1DC01"/>
<gene>
    <name evidence="9" type="ORF">EDD29_8782</name>
</gene>
<feature type="repeat" description="WD" evidence="6">
    <location>
        <begin position="888"/>
        <end position="918"/>
    </location>
</feature>
<dbReference type="SUPFAM" id="SSF82171">
    <property type="entry name" value="DPP6 N-terminal domain-like"/>
    <property type="match status" value="1"/>
</dbReference>
<evidence type="ECO:0000256" key="1">
    <source>
        <dbReference type="ARBA" id="ARBA00012513"/>
    </source>
</evidence>
<dbReference type="InterPro" id="IPR015943">
    <property type="entry name" value="WD40/YVTN_repeat-like_dom_sf"/>
</dbReference>
<accession>A0A3N1DC01</accession>
<evidence type="ECO:0000313" key="10">
    <source>
        <dbReference type="Proteomes" id="UP000272400"/>
    </source>
</evidence>
<evidence type="ECO:0000256" key="2">
    <source>
        <dbReference type="ARBA" id="ARBA00022679"/>
    </source>
</evidence>
<dbReference type="PROSITE" id="PS50082">
    <property type="entry name" value="WD_REPEATS_2"/>
    <property type="match status" value="1"/>
</dbReference>
<evidence type="ECO:0000256" key="4">
    <source>
        <dbReference type="ARBA" id="ARBA00022777"/>
    </source>
</evidence>
<keyword evidence="5" id="KW-0067">ATP-binding</keyword>
<dbReference type="SMART" id="SM00220">
    <property type="entry name" value="S_TKc"/>
    <property type="match status" value="1"/>
</dbReference>
<dbReference type="InterPro" id="IPR000719">
    <property type="entry name" value="Prot_kinase_dom"/>
</dbReference>
<evidence type="ECO:0000259" key="8">
    <source>
        <dbReference type="PROSITE" id="PS50011"/>
    </source>
</evidence>
<feature type="region of interest" description="Disordered" evidence="7">
    <location>
        <begin position="272"/>
        <end position="294"/>
    </location>
</feature>
<dbReference type="SUPFAM" id="SSF56112">
    <property type="entry name" value="Protein kinase-like (PK-like)"/>
    <property type="match status" value="1"/>
</dbReference>
<dbReference type="InterPro" id="IPR001680">
    <property type="entry name" value="WD40_rpt"/>
</dbReference>